<dbReference type="Gene3D" id="3.40.50.300">
    <property type="entry name" value="P-loop containing nucleotide triphosphate hydrolases"/>
    <property type="match status" value="1"/>
</dbReference>
<dbReference type="EMBL" id="QFAY01000018">
    <property type="protein sequence ID" value="MBP2621453.1"/>
    <property type="molecule type" value="Genomic_DNA"/>
</dbReference>
<feature type="domain" description="ABC transporter" evidence="8">
    <location>
        <begin position="319"/>
        <end position="531"/>
    </location>
</feature>
<dbReference type="Gene3D" id="1.20.1560.10">
    <property type="entry name" value="ABC transporter type 1, transmembrane domain"/>
    <property type="match status" value="1"/>
</dbReference>
<dbReference type="PANTHER" id="PTHR24221:SF654">
    <property type="entry name" value="ATP-BINDING CASSETTE SUB-FAMILY B MEMBER 6"/>
    <property type="match status" value="1"/>
</dbReference>
<feature type="transmembrane region" description="Helical" evidence="7">
    <location>
        <begin position="12"/>
        <end position="36"/>
    </location>
</feature>
<dbReference type="InterPro" id="IPR003593">
    <property type="entry name" value="AAA+_ATPase"/>
</dbReference>
<keyword evidence="11" id="KW-1185">Reference proteome</keyword>
<comment type="caution">
    <text evidence="10">The sequence shown here is derived from an EMBL/GenBank/DDBJ whole genome shotgun (WGS) entry which is preliminary data.</text>
</comment>
<keyword evidence="5 7" id="KW-1133">Transmembrane helix</keyword>
<evidence type="ECO:0000256" key="5">
    <source>
        <dbReference type="ARBA" id="ARBA00022989"/>
    </source>
</evidence>
<feature type="transmembrane region" description="Helical" evidence="7">
    <location>
        <begin position="237"/>
        <end position="259"/>
    </location>
</feature>
<organism evidence="10 11">
    <name type="scientific">Streptococcus panodentis</name>
    <dbReference type="NCBI Taxonomy" id="1581472"/>
    <lineage>
        <taxon>Bacteria</taxon>
        <taxon>Bacillati</taxon>
        <taxon>Bacillota</taxon>
        <taxon>Bacilli</taxon>
        <taxon>Lactobacillales</taxon>
        <taxon>Streptococcaceae</taxon>
        <taxon>Streptococcus</taxon>
    </lineage>
</organism>
<keyword evidence="6 7" id="KW-0472">Membrane</keyword>
<dbReference type="InterPro" id="IPR003439">
    <property type="entry name" value="ABC_transporter-like_ATP-bd"/>
</dbReference>
<comment type="subcellular location">
    <subcellularLocation>
        <location evidence="1">Cell membrane</location>
        <topology evidence="1">Multi-pass membrane protein</topology>
    </subcellularLocation>
</comment>
<dbReference type="InterPro" id="IPR036640">
    <property type="entry name" value="ABC1_TM_sf"/>
</dbReference>
<dbReference type="SUPFAM" id="SSF90123">
    <property type="entry name" value="ABC transporter transmembrane region"/>
    <property type="match status" value="1"/>
</dbReference>
<sequence length="531" mass="60025">MKKYFYQNPFLVGQFLIVNIIGAISVLSLAFVLEGIIDSISNVNSETFIFYVVLLLVYIVFDSLMEYCVEVSNQKLIQKILHDIRSDLTDSNGGKSLLAIYRSNPEMYISTYTNELEVLEKQYLEQIISITNDILVFVFASIISLFLQPSYTIIMVILSLLPLFYPLLTQNSLQKARDVSVKSKENYFNVVSDFYFGLKTVKLFEAVHSFTDIVNSKSKQLRKSNVAYYRKANSIEAISYAITMIVNQGAWVVGGFFVLKGRLSLGEFIGLRQLVMYITYPITNMKHSYTDILSSKKLVNDLVKTIKQVPAEASNRENIKIDTIELVNFGILGEKQNILQNINLTFEIGKKYLIVGKSGSGKSTLLNSLIGLIPDGFNTTGSILVNGQDFTSIKLDYSSVAYVEQKTFIFDKPAIDNLTMYKDYDKGLLHQVLQKVSLETINLEDEIKNKLSGGQERRLDFARSLLANKEILLLDEVTSSLDKENRLRIEELVASLQGKMIICIAHEPSDNFISMFDEVLTLEEGMIKSNS</sequence>
<evidence type="ECO:0000256" key="1">
    <source>
        <dbReference type="ARBA" id="ARBA00004651"/>
    </source>
</evidence>
<gene>
    <name evidence="10" type="ORF">DHL47_09005</name>
</gene>
<feature type="transmembrane region" description="Helical" evidence="7">
    <location>
        <begin position="151"/>
        <end position="168"/>
    </location>
</feature>
<evidence type="ECO:0000313" key="11">
    <source>
        <dbReference type="Proteomes" id="UP001519349"/>
    </source>
</evidence>
<keyword evidence="3" id="KW-0547">Nucleotide-binding</keyword>
<dbReference type="Pfam" id="PF00664">
    <property type="entry name" value="ABC_membrane"/>
    <property type="match status" value="1"/>
</dbReference>
<evidence type="ECO:0000313" key="10">
    <source>
        <dbReference type="EMBL" id="MBP2621453.1"/>
    </source>
</evidence>
<dbReference type="RefSeq" id="WP_209551591.1">
    <property type="nucleotide sequence ID" value="NZ_QFAY01000018.1"/>
</dbReference>
<keyword evidence="4" id="KW-0067">ATP-binding</keyword>
<dbReference type="InterPro" id="IPR039421">
    <property type="entry name" value="Type_1_exporter"/>
</dbReference>
<dbReference type="PROSITE" id="PS50929">
    <property type="entry name" value="ABC_TM1F"/>
    <property type="match status" value="1"/>
</dbReference>
<dbReference type="Pfam" id="PF00005">
    <property type="entry name" value="ABC_tran"/>
    <property type="match status" value="1"/>
</dbReference>
<dbReference type="SUPFAM" id="SSF52540">
    <property type="entry name" value="P-loop containing nucleoside triphosphate hydrolases"/>
    <property type="match status" value="1"/>
</dbReference>
<feature type="transmembrane region" description="Helical" evidence="7">
    <location>
        <begin position="48"/>
        <end position="69"/>
    </location>
</feature>
<dbReference type="SMART" id="SM00382">
    <property type="entry name" value="AAA"/>
    <property type="match status" value="1"/>
</dbReference>
<evidence type="ECO:0008006" key="12">
    <source>
        <dbReference type="Google" id="ProtNLM"/>
    </source>
</evidence>
<name>A0ABS5AYX8_9STRE</name>
<reference evidence="10 11" key="1">
    <citation type="submission" date="2018-05" db="EMBL/GenBank/DDBJ databases">
        <title>Draft genome sequence of Streptococcus panodentis CCUG 70867T.</title>
        <authorList>
            <person name="Salva-Serra F."/>
            <person name="Mendez V."/>
            <person name="Jaen-Luchoro D."/>
            <person name="Gonzales-Siles L."/>
            <person name="Karlsson R."/>
            <person name="Engstrom-Jakobsson H."/>
            <person name="Busquets A."/>
            <person name="Gomila M."/>
            <person name="Pineiro-Iglesias B."/>
            <person name="Bennasar-Figueras A."/>
            <person name="Seeger M."/>
            <person name="Moore E."/>
        </authorList>
    </citation>
    <scope>NUCLEOTIDE SEQUENCE [LARGE SCALE GENOMIC DNA]</scope>
    <source>
        <strain evidence="10 11">CCUG 70867</strain>
    </source>
</reference>
<dbReference type="InterPro" id="IPR011527">
    <property type="entry name" value="ABC1_TM_dom"/>
</dbReference>
<feature type="domain" description="ABC transmembrane type-1" evidence="9">
    <location>
        <begin position="16"/>
        <end position="294"/>
    </location>
</feature>
<evidence type="ECO:0000256" key="7">
    <source>
        <dbReference type="SAM" id="Phobius"/>
    </source>
</evidence>
<accession>A0ABS5AYX8</accession>
<evidence type="ECO:0000259" key="9">
    <source>
        <dbReference type="PROSITE" id="PS50929"/>
    </source>
</evidence>
<evidence type="ECO:0000256" key="3">
    <source>
        <dbReference type="ARBA" id="ARBA00022741"/>
    </source>
</evidence>
<evidence type="ECO:0000259" key="8">
    <source>
        <dbReference type="PROSITE" id="PS50893"/>
    </source>
</evidence>
<evidence type="ECO:0000256" key="4">
    <source>
        <dbReference type="ARBA" id="ARBA00022840"/>
    </source>
</evidence>
<keyword evidence="2 7" id="KW-0812">Transmembrane</keyword>
<evidence type="ECO:0000256" key="6">
    <source>
        <dbReference type="ARBA" id="ARBA00023136"/>
    </source>
</evidence>
<dbReference type="CDD" id="cd03228">
    <property type="entry name" value="ABCC_MRP_Like"/>
    <property type="match status" value="1"/>
</dbReference>
<dbReference type="InterPro" id="IPR027417">
    <property type="entry name" value="P-loop_NTPase"/>
</dbReference>
<evidence type="ECO:0000256" key="2">
    <source>
        <dbReference type="ARBA" id="ARBA00022692"/>
    </source>
</evidence>
<dbReference type="PANTHER" id="PTHR24221">
    <property type="entry name" value="ATP-BINDING CASSETTE SUB-FAMILY B"/>
    <property type="match status" value="1"/>
</dbReference>
<dbReference type="PROSITE" id="PS50893">
    <property type="entry name" value="ABC_TRANSPORTER_2"/>
    <property type="match status" value="1"/>
</dbReference>
<protein>
    <recommendedName>
        <fullName evidence="12">ABC transporter ATP-binding protein</fullName>
    </recommendedName>
</protein>
<proteinExistence type="predicted"/>
<dbReference type="Proteomes" id="UP001519349">
    <property type="component" value="Unassembled WGS sequence"/>
</dbReference>